<keyword evidence="3" id="KW-1185">Reference proteome</keyword>
<feature type="region of interest" description="Disordered" evidence="1">
    <location>
        <begin position="249"/>
        <end position="312"/>
    </location>
</feature>
<dbReference type="Proteomes" id="UP000192656">
    <property type="component" value="Unassembled WGS sequence"/>
</dbReference>
<dbReference type="RefSeq" id="WP_084412843.1">
    <property type="nucleotide sequence ID" value="NZ_FWXR01000032.1"/>
</dbReference>
<evidence type="ECO:0000256" key="1">
    <source>
        <dbReference type="SAM" id="MobiDB-lite"/>
    </source>
</evidence>
<dbReference type="OrthoDB" id="5526542at2"/>
<feature type="compositionally biased region" description="Basic and acidic residues" evidence="1">
    <location>
        <begin position="273"/>
        <end position="282"/>
    </location>
</feature>
<dbReference type="EMBL" id="FWXR01000032">
    <property type="protein sequence ID" value="SMD12519.1"/>
    <property type="molecule type" value="Genomic_DNA"/>
</dbReference>
<dbReference type="STRING" id="937218.SAMN06297251_13230"/>
<proteinExistence type="predicted"/>
<accession>A0A1W2ES41</accession>
<evidence type="ECO:0008006" key="4">
    <source>
        <dbReference type="Google" id="ProtNLM"/>
    </source>
</evidence>
<evidence type="ECO:0000313" key="3">
    <source>
        <dbReference type="Proteomes" id="UP000192656"/>
    </source>
</evidence>
<evidence type="ECO:0000313" key="2">
    <source>
        <dbReference type="EMBL" id="SMD12519.1"/>
    </source>
</evidence>
<name>A0A1W2ES41_9HYPH</name>
<sequence>MTDFFDWLTTADTGLAADRLAKAYNLSHKELRETAQALAPAFALALQRTMANAEMATELAQQFAPHYGQGAAPSRQTAGNDSVRRLTETLFGSHQLLDAIARQVSSVTGTAPDTVEMLMRNLTLMTMQTTLQMAVANWMRRQPEGFATGDYPAAMAEMMRRGANALEALSRPSDEEPRRASAKPALSSLFANAFEGPLPWLPPMPPISPANVAAASRLPEAKTADETTPAFPPMPFLALFEGFAKGLAKEDEAKSDVPRPAPEGLPKQASHPLTDDRQDHKRPGSASSDRAGSEEDAASDPTGVGRLMRTGAEIQSDYLKRMTALFEANPPQKPPSDG</sequence>
<organism evidence="2 3">
    <name type="scientific">Fulvimarina manganoxydans</name>
    <dbReference type="NCBI Taxonomy" id="937218"/>
    <lineage>
        <taxon>Bacteria</taxon>
        <taxon>Pseudomonadati</taxon>
        <taxon>Pseudomonadota</taxon>
        <taxon>Alphaproteobacteria</taxon>
        <taxon>Hyphomicrobiales</taxon>
        <taxon>Aurantimonadaceae</taxon>
        <taxon>Fulvimarina</taxon>
    </lineage>
</organism>
<reference evidence="2 3" key="1">
    <citation type="submission" date="2017-04" db="EMBL/GenBank/DDBJ databases">
        <authorList>
            <person name="Afonso C.L."/>
            <person name="Miller P.J."/>
            <person name="Scott M.A."/>
            <person name="Spackman E."/>
            <person name="Goraichik I."/>
            <person name="Dimitrov K.M."/>
            <person name="Suarez D.L."/>
            <person name="Swayne D.E."/>
        </authorList>
    </citation>
    <scope>NUCLEOTIDE SEQUENCE [LARGE SCALE GENOMIC DNA]</scope>
    <source>
        <strain evidence="2 3">CGMCC 1.10972</strain>
    </source>
</reference>
<dbReference type="AlphaFoldDB" id="A0A1W2ES41"/>
<protein>
    <recommendedName>
        <fullName evidence="4">DUF937 domain-containing protein</fullName>
    </recommendedName>
</protein>
<gene>
    <name evidence="2" type="ORF">SAMN06297251_13230</name>
</gene>